<dbReference type="Proteomes" id="UP000452235">
    <property type="component" value="Unassembled WGS sequence"/>
</dbReference>
<evidence type="ECO:0000313" key="1">
    <source>
        <dbReference type="EMBL" id="GFF15776.1"/>
    </source>
</evidence>
<dbReference type="AlphaFoldDB" id="A0A5M3YUA1"/>
<name>A0A5M3YUA1_ASPTE</name>
<accession>A0A5M3YUA1</accession>
<sequence>MLRSLRSPWTLLCALYLSLAVLAEDDPKYNPASNYRPDNVTGLHSLWGWVGSYYNGTLELELTPLMGSTVNETVCENQKYRTIISTWPSIVSITERGTYDGGPNPVNLFLSYYPDGYNLSSLPYGDQIIYGPTKLHWPIVSSRPTWSGSVLSNGAVEVNDYMTATKTSPSSFALNATLQGSLSGSFDNITMPACNTTTETDYWHVQLRTSDWWGWRGFEDVIYPELLVEFDDQTANLTLEGYYRAAPYLQEEFEIAQRPTTGRNDLVGWVQVRFTGVLDAYHSDVLDMNASSPEWLRTVGFGNNSANVGYENGSPSVIPWLGGVRVASLITVAMIF</sequence>
<dbReference type="EMBL" id="BLJY01000004">
    <property type="protein sequence ID" value="GFF15776.1"/>
    <property type="molecule type" value="Genomic_DNA"/>
</dbReference>
<comment type="caution">
    <text evidence="1">The sequence shown here is derived from an EMBL/GenBank/DDBJ whole genome shotgun (WGS) entry which is preliminary data.</text>
</comment>
<evidence type="ECO:0000313" key="2">
    <source>
        <dbReference type="Proteomes" id="UP000452235"/>
    </source>
</evidence>
<dbReference type="VEuPathDB" id="FungiDB:ATEG_04897"/>
<proteinExistence type="predicted"/>
<reference evidence="1 2" key="1">
    <citation type="submission" date="2020-01" db="EMBL/GenBank/DDBJ databases">
        <title>Aspergillus terreus IFO 6365 whole genome shotgun sequence.</title>
        <authorList>
            <person name="Kanamasa S."/>
            <person name="Takahashi H."/>
        </authorList>
    </citation>
    <scope>NUCLEOTIDE SEQUENCE [LARGE SCALE GENOMIC DNA]</scope>
    <source>
        <strain evidence="1 2">IFO 6365</strain>
    </source>
</reference>
<keyword evidence="2" id="KW-1185">Reference proteome</keyword>
<gene>
    <name evidence="1" type="ORF">ATEIFO6365_0004089500</name>
</gene>
<dbReference type="OrthoDB" id="5054768at2759"/>
<organism evidence="1 2">
    <name type="scientific">Aspergillus terreus</name>
    <dbReference type="NCBI Taxonomy" id="33178"/>
    <lineage>
        <taxon>Eukaryota</taxon>
        <taxon>Fungi</taxon>
        <taxon>Dikarya</taxon>
        <taxon>Ascomycota</taxon>
        <taxon>Pezizomycotina</taxon>
        <taxon>Eurotiomycetes</taxon>
        <taxon>Eurotiomycetidae</taxon>
        <taxon>Eurotiales</taxon>
        <taxon>Aspergillaceae</taxon>
        <taxon>Aspergillus</taxon>
        <taxon>Aspergillus subgen. Circumdati</taxon>
    </lineage>
</organism>
<protein>
    <submittedName>
        <fullName evidence="1">Uncharacterized protein</fullName>
    </submittedName>
</protein>